<organism evidence="2">
    <name type="scientific">Cucumis melo</name>
    <name type="common">Muskmelon</name>
    <dbReference type="NCBI Taxonomy" id="3656"/>
    <lineage>
        <taxon>Eukaryota</taxon>
        <taxon>Viridiplantae</taxon>
        <taxon>Streptophyta</taxon>
        <taxon>Embryophyta</taxon>
        <taxon>Tracheophyta</taxon>
        <taxon>Spermatophyta</taxon>
        <taxon>Magnoliopsida</taxon>
        <taxon>eudicotyledons</taxon>
        <taxon>Gunneridae</taxon>
        <taxon>Pentapetalae</taxon>
        <taxon>rosids</taxon>
        <taxon>fabids</taxon>
        <taxon>Cucurbitales</taxon>
        <taxon>Cucurbitaceae</taxon>
        <taxon>Benincaseae</taxon>
        <taxon>Cucumis</taxon>
    </lineage>
</organism>
<sequence length="79" mass="9322">MRIISSSFICKPLENGMEDIIQCQRNLQEIHLQSQRKLSDLELKMDNANVNNEAQLHQLKREMTNSKCRIRSSQSNFMR</sequence>
<reference evidence="2" key="1">
    <citation type="submission" date="2023-03" db="UniProtKB">
        <authorList>
            <consortium name="EnsemblPlants"/>
        </authorList>
    </citation>
    <scope>IDENTIFICATION</scope>
</reference>
<name>A0A9I9EID2_CUCME</name>
<dbReference type="EnsemblPlants" id="MELO3C034221.2.1">
    <property type="protein sequence ID" value="MELO3C034221.2.1"/>
    <property type="gene ID" value="MELO3C034221.2"/>
</dbReference>
<protein>
    <submittedName>
        <fullName evidence="2">Uncharacterized protein</fullName>
    </submittedName>
</protein>
<proteinExistence type="predicted"/>
<dbReference type="Gramene" id="MELO3C034221.2.1">
    <property type="protein sequence ID" value="MELO3C034221.2.1"/>
    <property type="gene ID" value="MELO3C034221.2"/>
</dbReference>
<keyword evidence="1" id="KW-0175">Coiled coil</keyword>
<accession>A0A9I9EID2</accession>
<evidence type="ECO:0000256" key="1">
    <source>
        <dbReference type="SAM" id="Coils"/>
    </source>
</evidence>
<feature type="coiled-coil region" evidence="1">
    <location>
        <begin position="31"/>
        <end position="76"/>
    </location>
</feature>
<evidence type="ECO:0000313" key="2">
    <source>
        <dbReference type="EnsemblPlants" id="MELO3C034221.2.1"/>
    </source>
</evidence>
<dbReference type="AlphaFoldDB" id="A0A9I9EID2"/>